<dbReference type="EMBL" id="CP022196">
    <property type="protein sequence ID" value="ATG48577.1"/>
    <property type="molecule type" value="Genomic_DNA"/>
</dbReference>
<proteinExistence type="predicted"/>
<feature type="chain" id="PRO_5012787354" description="Ferrochelatase" evidence="1">
    <location>
        <begin position="22"/>
        <end position="74"/>
    </location>
</feature>
<dbReference type="KEGG" id="ceh:CEW89_14035"/>
<reference evidence="2 3" key="1">
    <citation type="submission" date="2017-06" db="EMBL/GenBank/DDBJ databases">
        <title>Celeribacter sp. TSPH2 complete genome sequence.</title>
        <authorList>
            <person name="Woo J.-H."/>
            <person name="Kim H.-S."/>
        </authorList>
    </citation>
    <scope>NUCLEOTIDE SEQUENCE [LARGE SCALE GENOMIC DNA]</scope>
    <source>
        <strain evidence="2 3">TSPH2</strain>
    </source>
</reference>
<name>A0A291GEI6_9RHOB</name>
<keyword evidence="3" id="KW-1185">Reference proteome</keyword>
<organism evidence="2 3">
    <name type="scientific">Celeribacter ethanolicus</name>
    <dbReference type="NCBI Taxonomy" id="1758178"/>
    <lineage>
        <taxon>Bacteria</taxon>
        <taxon>Pseudomonadati</taxon>
        <taxon>Pseudomonadota</taxon>
        <taxon>Alphaproteobacteria</taxon>
        <taxon>Rhodobacterales</taxon>
        <taxon>Roseobacteraceae</taxon>
        <taxon>Celeribacter</taxon>
    </lineage>
</organism>
<protein>
    <recommendedName>
        <fullName evidence="4">Ferrochelatase</fullName>
    </recommendedName>
</protein>
<dbReference type="Proteomes" id="UP000217935">
    <property type="component" value="Chromosome"/>
</dbReference>
<dbReference type="AlphaFoldDB" id="A0A291GEI6"/>
<feature type="signal peptide" evidence="1">
    <location>
        <begin position="1"/>
        <end position="21"/>
    </location>
</feature>
<sequence length="74" mass="7252">MSKYAILLMSALAVTAPAAFAQEVTGDEQVALPPAGDVQNFLPLLAPTIGLLGVALASGGGSSSTSTTSTTSTN</sequence>
<gene>
    <name evidence="2" type="ORF">CEW89_14035</name>
</gene>
<evidence type="ECO:0000256" key="1">
    <source>
        <dbReference type="SAM" id="SignalP"/>
    </source>
</evidence>
<evidence type="ECO:0008006" key="4">
    <source>
        <dbReference type="Google" id="ProtNLM"/>
    </source>
</evidence>
<accession>A0A291GEI6</accession>
<evidence type="ECO:0000313" key="2">
    <source>
        <dbReference type="EMBL" id="ATG48577.1"/>
    </source>
</evidence>
<evidence type="ECO:0000313" key="3">
    <source>
        <dbReference type="Proteomes" id="UP000217935"/>
    </source>
</evidence>
<dbReference type="RefSeq" id="WP_096806313.1">
    <property type="nucleotide sequence ID" value="NZ_CP022196.1"/>
</dbReference>
<keyword evidence="1" id="KW-0732">Signal</keyword>